<dbReference type="AlphaFoldDB" id="A0AAW1KGY7"/>
<dbReference type="InterPro" id="IPR002328">
    <property type="entry name" value="ADH_Zn_CS"/>
</dbReference>
<keyword evidence="3" id="KW-0560">Oxidoreductase</keyword>
<dbReference type="Proteomes" id="UP001458880">
    <property type="component" value="Unassembled WGS sequence"/>
</dbReference>
<evidence type="ECO:0000259" key="5">
    <source>
        <dbReference type="SMART" id="SM00829"/>
    </source>
</evidence>
<dbReference type="PROSITE" id="PS00059">
    <property type="entry name" value="ADH_ZINC"/>
    <property type="match status" value="1"/>
</dbReference>
<keyword evidence="7" id="KW-1185">Reference proteome</keyword>
<dbReference type="InterPro" id="IPR013154">
    <property type="entry name" value="ADH-like_N"/>
</dbReference>
<keyword evidence="2 4" id="KW-0862">Zinc</keyword>
<accession>A0AAW1KGY7</accession>
<dbReference type="InterPro" id="IPR013149">
    <property type="entry name" value="ADH-like_C"/>
</dbReference>
<dbReference type="InterPro" id="IPR050129">
    <property type="entry name" value="Zn_alcohol_dh"/>
</dbReference>
<dbReference type="PANTHER" id="PTHR43401">
    <property type="entry name" value="L-THREONINE 3-DEHYDROGENASE"/>
    <property type="match status" value="1"/>
</dbReference>
<dbReference type="SUPFAM" id="SSF50129">
    <property type="entry name" value="GroES-like"/>
    <property type="match status" value="1"/>
</dbReference>
<dbReference type="InterPro" id="IPR036291">
    <property type="entry name" value="NAD(P)-bd_dom_sf"/>
</dbReference>
<gene>
    <name evidence="6" type="ORF">QE152_g23586</name>
</gene>
<feature type="domain" description="Enoyl reductase (ER)" evidence="5">
    <location>
        <begin position="8"/>
        <end position="341"/>
    </location>
</feature>
<evidence type="ECO:0000256" key="2">
    <source>
        <dbReference type="ARBA" id="ARBA00022833"/>
    </source>
</evidence>
<dbReference type="InterPro" id="IPR020843">
    <property type="entry name" value="ER"/>
</dbReference>
<dbReference type="Gene3D" id="3.40.50.720">
    <property type="entry name" value="NAD(P)-binding Rossmann-like Domain"/>
    <property type="match status" value="1"/>
</dbReference>
<comment type="cofactor">
    <cofactor evidence="4">
        <name>Zn(2+)</name>
        <dbReference type="ChEBI" id="CHEBI:29105"/>
    </cofactor>
</comment>
<sequence>MQAIEFNGNDKKLFLVRKEVPQIIEGNHVLVKIAYAGICGTDLHIIQGEFPAKQDGLTLGHEFSGTIEDVGEGVTQFKIGDRVVVDPNNGCLVCNFCHSGEPHFCPTGSLNNTLGIFRNGGWATYCLVPKDQIMAIPSNITLAQAALCEPLSCLAHGWDKISPILIGKNILIIGAGIIGKLWAICLHLQGHRRVTVSEPNPHRRQQLAKLETGFDAIAPEELQRRERAGIKYDFIIDCSGFGPAIENAIDLLNWGGKLCIFGVAAPHTTIDVFPYKLFEKELSVIGVRINPFSFPNALGLIESLGERYLNYDNLGIKVFALNEYESALEDLKKGIIAKAVFKL</sequence>
<dbReference type="Gene3D" id="3.90.180.10">
    <property type="entry name" value="Medium-chain alcohol dehydrogenases, catalytic domain"/>
    <property type="match status" value="1"/>
</dbReference>
<proteinExistence type="inferred from homology"/>
<evidence type="ECO:0000313" key="7">
    <source>
        <dbReference type="Proteomes" id="UP001458880"/>
    </source>
</evidence>
<dbReference type="Pfam" id="PF00107">
    <property type="entry name" value="ADH_zinc_N"/>
    <property type="match status" value="1"/>
</dbReference>
<evidence type="ECO:0000256" key="3">
    <source>
        <dbReference type="ARBA" id="ARBA00023002"/>
    </source>
</evidence>
<keyword evidence="1 4" id="KW-0479">Metal-binding</keyword>
<dbReference type="SUPFAM" id="SSF51735">
    <property type="entry name" value="NAD(P)-binding Rossmann-fold domains"/>
    <property type="match status" value="1"/>
</dbReference>
<evidence type="ECO:0000256" key="4">
    <source>
        <dbReference type="RuleBase" id="RU361277"/>
    </source>
</evidence>
<dbReference type="GO" id="GO:0008270">
    <property type="term" value="F:zinc ion binding"/>
    <property type="evidence" value="ECO:0007669"/>
    <property type="project" value="InterPro"/>
</dbReference>
<evidence type="ECO:0000313" key="6">
    <source>
        <dbReference type="EMBL" id="KAK9717769.1"/>
    </source>
</evidence>
<name>A0AAW1KGY7_POPJA</name>
<reference evidence="6 7" key="1">
    <citation type="journal article" date="2024" name="BMC Genomics">
        <title>De novo assembly and annotation of Popillia japonica's genome with initial clues to its potential as an invasive pest.</title>
        <authorList>
            <person name="Cucini C."/>
            <person name="Boschi S."/>
            <person name="Funari R."/>
            <person name="Cardaioli E."/>
            <person name="Iannotti N."/>
            <person name="Marturano G."/>
            <person name="Paoli F."/>
            <person name="Bruttini M."/>
            <person name="Carapelli A."/>
            <person name="Frati F."/>
            <person name="Nardi F."/>
        </authorList>
    </citation>
    <scope>NUCLEOTIDE SEQUENCE [LARGE SCALE GENOMIC DNA]</scope>
    <source>
        <strain evidence="6">DMR45628</strain>
    </source>
</reference>
<organism evidence="6 7">
    <name type="scientific">Popillia japonica</name>
    <name type="common">Japanese beetle</name>
    <dbReference type="NCBI Taxonomy" id="7064"/>
    <lineage>
        <taxon>Eukaryota</taxon>
        <taxon>Metazoa</taxon>
        <taxon>Ecdysozoa</taxon>
        <taxon>Arthropoda</taxon>
        <taxon>Hexapoda</taxon>
        <taxon>Insecta</taxon>
        <taxon>Pterygota</taxon>
        <taxon>Neoptera</taxon>
        <taxon>Endopterygota</taxon>
        <taxon>Coleoptera</taxon>
        <taxon>Polyphaga</taxon>
        <taxon>Scarabaeiformia</taxon>
        <taxon>Scarabaeidae</taxon>
        <taxon>Rutelinae</taxon>
        <taxon>Popillia</taxon>
    </lineage>
</organism>
<dbReference type="EMBL" id="JASPKY010000236">
    <property type="protein sequence ID" value="KAK9717769.1"/>
    <property type="molecule type" value="Genomic_DNA"/>
</dbReference>
<comment type="similarity">
    <text evidence="4">Belongs to the zinc-containing alcohol dehydrogenase family.</text>
</comment>
<dbReference type="GO" id="GO:0016491">
    <property type="term" value="F:oxidoreductase activity"/>
    <property type="evidence" value="ECO:0007669"/>
    <property type="project" value="UniProtKB-KW"/>
</dbReference>
<dbReference type="InterPro" id="IPR011032">
    <property type="entry name" value="GroES-like_sf"/>
</dbReference>
<evidence type="ECO:0000256" key="1">
    <source>
        <dbReference type="ARBA" id="ARBA00022723"/>
    </source>
</evidence>
<protein>
    <submittedName>
        <fullName evidence="6">Zinc-binding dehydrogenase</fullName>
    </submittedName>
</protein>
<dbReference type="PANTHER" id="PTHR43401:SF2">
    <property type="entry name" value="L-THREONINE 3-DEHYDROGENASE"/>
    <property type="match status" value="1"/>
</dbReference>
<dbReference type="Pfam" id="PF08240">
    <property type="entry name" value="ADH_N"/>
    <property type="match status" value="1"/>
</dbReference>
<comment type="caution">
    <text evidence="6">The sequence shown here is derived from an EMBL/GenBank/DDBJ whole genome shotgun (WGS) entry which is preliminary data.</text>
</comment>
<dbReference type="SMART" id="SM00829">
    <property type="entry name" value="PKS_ER"/>
    <property type="match status" value="1"/>
</dbReference>